<dbReference type="GO" id="GO:0006355">
    <property type="term" value="P:regulation of DNA-templated transcription"/>
    <property type="evidence" value="ECO:0007669"/>
    <property type="project" value="InterPro"/>
</dbReference>
<comment type="caution">
    <text evidence="1">The sequence shown here is derived from an EMBL/GenBank/DDBJ whole genome shotgun (WGS) entry which is preliminary data.</text>
</comment>
<evidence type="ECO:0008006" key="3">
    <source>
        <dbReference type="Google" id="ProtNLM"/>
    </source>
</evidence>
<name>A0A1F6BDB3_9BACT</name>
<reference evidence="1 2" key="1">
    <citation type="journal article" date="2016" name="Nat. Commun.">
        <title>Thousands of microbial genomes shed light on interconnected biogeochemical processes in an aquifer system.</title>
        <authorList>
            <person name="Anantharaman K."/>
            <person name="Brown C.T."/>
            <person name="Hug L.A."/>
            <person name="Sharon I."/>
            <person name="Castelle C.J."/>
            <person name="Probst A.J."/>
            <person name="Thomas B.C."/>
            <person name="Singh A."/>
            <person name="Wilkins M.J."/>
            <person name="Karaoz U."/>
            <person name="Brodie E.L."/>
            <person name="Williams K.H."/>
            <person name="Hubbard S.S."/>
            <person name="Banfield J.F."/>
        </authorList>
    </citation>
    <scope>NUCLEOTIDE SEQUENCE [LARGE SCALE GENOMIC DNA]</scope>
</reference>
<dbReference type="Gene3D" id="1.10.1220.10">
    <property type="entry name" value="Met repressor-like"/>
    <property type="match status" value="1"/>
</dbReference>
<proteinExistence type="predicted"/>
<organism evidence="1 2">
    <name type="scientific">Candidatus Gottesmanbacteria bacterium RIFOXYB1_FULL_47_11</name>
    <dbReference type="NCBI Taxonomy" id="1798401"/>
    <lineage>
        <taxon>Bacteria</taxon>
        <taxon>Candidatus Gottesmaniibacteriota</taxon>
    </lineage>
</organism>
<dbReference type="AlphaFoldDB" id="A0A1F6BDB3"/>
<sequence length="96" mass="10753">MSTINISLPQEQVTFVDSLVQQFGFSNRSELVRSLLRLARSKPAILGDAATFPFTATPPNQSANKILADFRKTKKYSPAFLKDLEEGLKESDYFLP</sequence>
<evidence type="ECO:0000313" key="2">
    <source>
        <dbReference type="Proteomes" id="UP000176186"/>
    </source>
</evidence>
<accession>A0A1F6BDB3</accession>
<dbReference type="InterPro" id="IPR010985">
    <property type="entry name" value="Ribbon_hlx_hlx"/>
</dbReference>
<protein>
    <recommendedName>
        <fullName evidence="3">Ribbon-helix-helix protein CopG domain-containing protein</fullName>
    </recommendedName>
</protein>
<gene>
    <name evidence="1" type="ORF">A2363_00310</name>
</gene>
<dbReference type="InterPro" id="IPR013321">
    <property type="entry name" value="Arc_rbn_hlx_hlx"/>
</dbReference>
<dbReference type="EMBL" id="MFKE01000020">
    <property type="protein sequence ID" value="OGG34868.1"/>
    <property type="molecule type" value="Genomic_DNA"/>
</dbReference>
<dbReference type="CDD" id="cd22231">
    <property type="entry name" value="RHH_NikR_HicB-like"/>
    <property type="match status" value="1"/>
</dbReference>
<evidence type="ECO:0000313" key="1">
    <source>
        <dbReference type="EMBL" id="OGG34868.1"/>
    </source>
</evidence>
<dbReference type="Proteomes" id="UP000176186">
    <property type="component" value="Unassembled WGS sequence"/>
</dbReference>
<dbReference type="SUPFAM" id="SSF47598">
    <property type="entry name" value="Ribbon-helix-helix"/>
    <property type="match status" value="1"/>
</dbReference>
<dbReference type="STRING" id="1798401.A2363_00310"/>